<proteinExistence type="predicted"/>
<dbReference type="RefSeq" id="WP_194690756.1">
    <property type="nucleotide sequence ID" value="NZ_JAQJVI010000038.1"/>
</dbReference>
<sequence length="1470" mass="164498">MMLPEIDFFTIRPYRNSQSSAFEELCCQLAGDDQLTEEVVSFNRKGPGADGGIECFAQHLDGTETGWQVKYYRDMASAITSLDESLNKALITHPNMSRFIACFPIDLADSRKPNVTTALSRWESWRTKRIATAALTGRSIEIERWDAFEIKKRLTTSNPASAGRVLYWFHQVLFTHDWFIEKFARSKAGLGPRYSPENHVDLPIRRVLEATALDPRLYEELAAYSNAIKRMLTQTSTAIPDVFSACDVAAHTLNEEASARGKTFEVEKLRDSVQSALEVTFRWHHELRSSNPSGKSTSAEEESSNLLSVLNNIAHNLAKEHWDHVHTRALLVIGDAGKGKSHLLADVCEGAINAGRPAVLILGGKLPDGEPWEEILKDLAMSEPRQPNLFLGALNAAGEAAGTRALLMIDAINERNGRAIWPERLTGLIHDVSQFEWVTLVLSCRSSYESLVVPTDLDHKRLPRITHEGFSEHQARQYLKSRGITLAEEPHSIEELRTPLFLKTCCDALLLEGEEVLTSSLGGVTAVFKLYTGAVAKQVTKHMGFQPRRRLAEQAIDLLADEMALTAREEIPADRAYELIDGLFKAGDADLDLLFQLENEGLLAVEPSQDGEAQDEYRFTFQRMSDHAIASSLLQKSVTNSDPASAFSNDTLLRRVLHDDFSDIAVGLLEALAVQLPEKFGTEALDMPDIARLWFADKAFETSLVTRNPRSFSARTWTLVEAVGGARLRYETIIAGSTDPSVTHNARFLDNELHSSPLPQRDATWSSHIARNSENTKRLIEWVRGADQDLIHRERATLTGIQLCWLLTTSNRNVRDTATKALVTLLASRSELAKELWSHFKQVDDGYVTERLLASILGAALQGGWSREHLVDVVREIHADVLCDVDLPANALSRDHARILVAYADHLGALPEGFAPSHSPQLTNNDWPIEYVTEAEIESYKRTYSGGSRHSDEIVSSTVNDGDFARYQLDYVARCWSMGNRKFEVIPTANELAKKWREGFRAQASEEMLAAYERLATVMSATKDGPYWENRDKIDKAKNAFRTAVGEDLYAQWSAEASEWRQGGMYQSYGGGSDKPAEFNLAWARRWVCKRAHELGWSESLHGDFDSSIHSERNEHTLERIGKKYQWIALYELAAKLADNQLPLPGEDHQDAIMRLRNIDPSLLVDQTADDGWSHLEDPCFWTPEGPDLKQASVDQALEWINGDQDIYDALENVEVVNPSDKTNWLVLNGFQLWRPKAGRVEREAWRRVACLVVREKDLDDLLALMHGIHFQGSGDIPSASSGGLYSYLGEHPWSQLYSDPSPDEGWLEGWRPHGVQKKGVSVRPTIASYLAESSGYDASIQSNVNLNLPAAWLMEALSMRLSDGKTIKYIDENDTVRFMDPSVSLNGRSAALIDRDAFLSHLAKEKLVAIWAIGGEKNVYGRTATDGFGGRMTYSRLFYSEGNCIVASKRYRTFEKADSAQLKALGDDE</sequence>
<protein>
    <recommendedName>
        <fullName evidence="3">AAA family ATPase</fullName>
    </recommendedName>
</protein>
<accession>A0ABT4WVT2</accession>
<gene>
    <name evidence="1" type="ORF">PI499_20010</name>
</gene>
<dbReference type="Proteomes" id="UP001212337">
    <property type="component" value="Unassembled WGS sequence"/>
</dbReference>
<reference evidence="1 2" key="1">
    <citation type="submission" date="2023-01" db="EMBL/GenBank/DDBJ databases">
        <title>Effects of deletion of Siderophore biosynthase gene in Pseudomonas fragi on quorum sensing and spoliage ability.</title>
        <authorList>
            <person name="Cui F."/>
            <person name="Wang D."/>
            <person name="Liu J."/>
            <person name="Wang Q."/>
            <person name="Li T."/>
            <person name="Li J."/>
        </authorList>
    </citation>
    <scope>NUCLEOTIDE SEQUENCE [LARGE SCALE GENOMIC DNA]</scope>
    <source>
        <strain evidence="1 2">MS-10</strain>
    </source>
</reference>
<organism evidence="1 2">
    <name type="scientific">Pseudomonas fragi</name>
    <dbReference type="NCBI Taxonomy" id="296"/>
    <lineage>
        <taxon>Bacteria</taxon>
        <taxon>Pseudomonadati</taxon>
        <taxon>Pseudomonadota</taxon>
        <taxon>Gammaproteobacteria</taxon>
        <taxon>Pseudomonadales</taxon>
        <taxon>Pseudomonadaceae</taxon>
        <taxon>Pseudomonas</taxon>
    </lineage>
</organism>
<name>A0ABT4WVT2_PSEFR</name>
<evidence type="ECO:0000313" key="2">
    <source>
        <dbReference type="Proteomes" id="UP001212337"/>
    </source>
</evidence>
<dbReference type="EMBL" id="JAQJVI010000038">
    <property type="protein sequence ID" value="MDA7024154.1"/>
    <property type="molecule type" value="Genomic_DNA"/>
</dbReference>
<evidence type="ECO:0000313" key="1">
    <source>
        <dbReference type="EMBL" id="MDA7024154.1"/>
    </source>
</evidence>
<evidence type="ECO:0008006" key="3">
    <source>
        <dbReference type="Google" id="ProtNLM"/>
    </source>
</evidence>
<keyword evidence="2" id="KW-1185">Reference proteome</keyword>
<comment type="caution">
    <text evidence="1">The sequence shown here is derived from an EMBL/GenBank/DDBJ whole genome shotgun (WGS) entry which is preliminary data.</text>
</comment>